<dbReference type="GO" id="GO:0005576">
    <property type="term" value="C:extracellular region"/>
    <property type="evidence" value="ECO:0007669"/>
    <property type="project" value="UniProtKB-SubCell"/>
</dbReference>
<comment type="caution">
    <text evidence="7">The sequence shown here is derived from an EMBL/GenBank/DDBJ whole genome shotgun (WGS) entry which is preliminary data.</text>
</comment>
<evidence type="ECO:0000256" key="6">
    <source>
        <dbReference type="ARBA" id="ARBA00023157"/>
    </source>
</evidence>
<sequence>MLPLYDELEEVDDEDGEDLELDVENGYAHRSLLWMRTKYYISYDALLVNRIPYPPRLGRSYYTHICFKARGPVCPYSRGCSRIALCRR</sequence>
<dbReference type="GO" id="GO:0009506">
    <property type="term" value="C:plasmodesma"/>
    <property type="evidence" value="ECO:0007669"/>
    <property type="project" value="TreeGrafter"/>
</dbReference>
<keyword evidence="6" id="KW-1015">Disulfide bond</keyword>
<keyword evidence="4" id="KW-0372">Hormone</keyword>
<proteinExistence type="inferred from homology"/>
<reference evidence="7 8" key="1">
    <citation type="journal article" date="2019" name="G3 (Bethesda)">
        <title>Sequencing of a Wild Apple (Malus baccata) Genome Unravels the Differences Between Cultivated and Wild Apple Species Regarding Disease Resistance and Cold Tolerance.</title>
        <authorList>
            <person name="Chen X."/>
        </authorList>
    </citation>
    <scope>NUCLEOTIDE SEQUENCE [LARGE SCALE GENOMIC DNA]</scope>
    <source>
        <strain evidence="8">cv. Shandingzi</strain>
        <tissue evidence="7">Leaves</tissue>
    </source>
</reference>
<name>A0A540NIS1_MALBA</name>
<accession>A0A540NIS1</accession>
<dbReference type="STRING" id="106549.A0A540NIS1"/>
<dbReference type="Proteomes" id="UP000315295">
    <property type="component" value="Unassembled WGS sequence"/>
</dbReference>
<dbReference type="PANTHER" id="PTHR33136:SF6">
    <property type="entry name" value="PROTEIN RALF-LIKE 34"/>
    <property type="match status" value="1"/>
</dbReference>
<gene>
    <name evidence="7" type="ORF">C1H46_003958</name>
</gene>
<dbReference type="EMBL" id="VIEB01000041">
    <property type="protein sequence ID" value="TQE10503.1"/>
    <property type="molecule type" value="Genomic_DNA"/>
</dbReference>
<evidence type="ECO:0000256" key="3">
    <source>
        <dbReference type="ARBA" id="ARBA00022525"/>
    </source>
</evidence>
<organism evidence="7 8">
    <name type="scientific">Malus baccata</name>
    <name type="common">Siberian crab apple</name>
    <name type="synonym">Pyrus baccata</name>
    <dbReference type="NCBI Taxonomy" id="106549"/>
    <lineage>
        <taxon>Eukaryota</taxon>
        <taxon>Viridiplantae</taxon>
        <taxon>Streptophyta</taxon>
        <taxon>Embryophyta</taxon>
        <taxon>Tracheophyta</taxon>
        <taxon>Spermatophyta</taxon>
        <taxon>Magnoliopsida</taxon>
        <taxon>eudicotyledons</taxon>
        <taxon>Gunneridae</taxon>
        <taxon>Pentapetalae</taxon>
        <taxon>rosids</taxon>
        <taxon>fabids</taxon>
        <taxon>Rosales</taxon>
        <taxon>Rosaceae</taxon>
        <taxon>Amygdaloideae</taxon>
        <taxon>Maleae</taxon>
        <taxon>Malus</taxon>
    </lineage>
</organism>
<dbReference type="GO" id="GO:0005179">
    <property type="term" value="F:hormone activity"/>
    <property type="evidence" value="ECO:0007669"/>
    <property type="project" value="UniProtKB-KW"/>
</dbReference>
<keyword evidence="8" id="KW-1185">Reference proteome</keyword>
<evidence type="ECO:0000313" key="7">
    <source>
        <dbReference type="EMBL" id="TQE10503.1"/>
    </source>
</evidence>
<dbReference type="AlphaFoldDB" id="A0A540NIS1"/>
<dbReference type="InterPro" id="IPR008801">
    <property type="entry name" value="RALF"/>
</dbReference>
<evidence type="ECO:0000256" key="1">
    <source>
        <dbReference type="ARBA" id="ARBA00004613"/>
    </source>
</evidence>
<evidence type="ECO:0000256" key="2">
    <source>
        <dbReference type="ARBA" id="ARBA00009178"/>
    </source>
</evidence>
<dbReference type="GO" id="GO:0040008">
    <property type="term" value="P:regulation of growth"/>
    <property type="evidence" value="ECO:0007669"/>
    <property type="project" value="UniProtKB-ARBA"/>
</dbReference>
<dbReference type="GO" id="GO:0019722">
    <property type="term" value="P:calcium-mediated signaling"/>
    <property type="evidence" value="ECO:0007669"/>
    <property type="project" value="TreeGrafter"/>
</dbReference>
<protein>
    <submittedName>
        <fullName evidence="7">Uncharacterized protein</fullName>
    </submittedName>
</protein>
<comment type="subcellular location">
    <subcellularLocation>
        <location evidence="1">Secreted</location>
    </subcellularLocation>
</comment>
<keyword evidence="3" id="KW-0964">Secreted</keyword>
<evidence type="ECO:0000256" key="4">
    <source>
        <dbReference type="ARBA" id="ARBA00022702"/>
    </source>
</evidence>
<keyword evidence="5" id="KW-0732">Signal</keyword>
<dbReference type="Pfam" id="PF05498">
    <property type="entry name" value="RALF"/>
    <property type="match status" value="1"/>
</dbReference>
<comment type="similarity">
    <text evidence="2">Belongs to the plant rapid alkalinization factor (RALF) family.</text>
</comment>
<evidence type="ECO:0000256" key="5">
    <source>
        <dbReference type="ARBA" id="ARBA00022729"/>
    </source>
</evidence>
<evidence type="ECO:0000313" key="8">
    <source>
        <dbReference type="Proteomes" id="UP000315295"/>
    </source>
</evidence>
<dbReference type="PANTHER" id="PTHR33136">
    <property type="entry name" value="RAPID ALKALINIZATION FACTOR-LIKE"/>
    <property type="match status" value="1"/>
</dbReference>